<feature type="domain" description="Phosphatidic acid phosphatase type 2/haloperoxidase" evidence="9">
    <location>
        <begin position="76"/>
        <end position="179"/>
    </location>
</feature>
<dbReference type="EMBL" id="JACBZH010000001">
    <property type="protein sequence ID" value="NYH89212.1"/>
    <property type="molecule type" value="Genomic_DNA"/>
</dbReference>
<dbReference type="AlphaFoldDB" id="A0A852ZBN4"/>
<comment type="subcellular location">
    <subcellularLocation>
        <location evidence="1">Cell membrane</location>
        <topology evidence="1">Multi-pass membrane protein</topology>
    </subcellularLocation>
</comment>
<dbReference type="GO" id="GO:0005886">
    <property type="term" value="C:plasma membrane"/>
    <property type="evidence" value="ECO:0007669"/>
    <property type="project" value="UniProtKB-SubCell"/>
</dbReference>
<gene>
    <name evidence="10" type="ORF">F4554_001850</name>
</gene>
<evidence type="ECO:0000259" key="9">
    <source>
        <dbReference type="SMART" id="SM00014"/>
    </source>
</evidence>
<dbReference type="InterPro" id="IPR000326">
    <property type="entry name" value="PAP2/HPO"/>
</dbReference>
<keyword evidence="5 8" id="KW-1133">Transmembrane helix</keyword>
<keyword evidence="6 8" id="KW-0472">Membrane</keyword>
<accession>A0A852ZBN4</accession>
<sequence>MGTEMIASAAGQLPDDSAWFRAVNAFSRATGWLHAPVTAYAKFGVVLFALLLLWGWWSARGTGDLSKVAAALWAPVGTLVAVGLNQPIVNGVHEARPYTALPHVLVLVSRSTDSSFPSDHATMAGAVTAGLFLVSRRLGLVSLVAALAMAFSRVYVGAHYPGDVLAGLAVGAAAALVGFAVFRRVLVWLVGTLVRTPLRPLLTAAPSEEDAPRGRVTPDQRVSSS</sequence>
<keyword evidence="2" id="KW-1003">Cell membrane</keyword>
<dbReference type="GO" id="GO:0050380">
    <property type="term" value="F:undecaprenyl-diphosphatase activity"/>
    <property type="evidence" value="ECO:0007669"/>
    <property type="project" value="UniProtKB-EC"/>
</dbReference>
<protein>
    <submittedName>
        <fullName evidence="10">Undecaprenyl-diphosphatase</fullName>
        <ecNumber evidence="10">3.6.1.27</ecNumber>
    </submittedName>
</protein>
<feature type="transmembrane region" description="Helical" evidence="8">
    <location>
        <begin position="164"/>
        <end position="182"/>
    </location>
</feature>
<dbReference type="SUPFAM" id="SSF48317">
    <property type="entry name" value="Acid phosphatase/Vanadium-dependent haloperoxidase"/>
    <property type="match status" value="1"/>
</dbReference>
<feature type="transmembrane region" description="Helical" evidence="8">
    <location>
        <begin position="39"/>
        <end position="57"/>
    </location>
</feature>
<evidence type="ECO:0000256" key="2">
    <source>
        <dbReference type="ARBA" id="ARBA00022475"/>
    </source>
</evidence>
<evidence type="ECO:0000256" key="7">
    <source>
        <dbReference type="SAM" id="MobiDB-lite"/>
    </source>
</evidence>
<evidence type="ECO:0000256" key="1">
    <source>
        <dbReference type="ARBA" id="ARBA00004651"/>
    </source>
</evidence>
<comment type="caution">
    <text evidence="10">The sequence shown here is derived from an EMBL/GenBank/DDBJ whole genome shotgun (WGS) entry which is preliminary data.</text>
</comment>
<name>A0A852ZBN4_9ACTN</name>
<evidence type="ECO:0000313" key="10">
    <source>
        <dbReference type="EMBL" id="NYH89212.1"/>
    </source>
</evidence>
<evidence type="ECO:0000256" key="6">
    <source>
        <dbReference type="ARBA" id="ARBA00023136"/>
    </source>
</evidence>
<feature type="transmembrane region" description="Helical" evidence="8">
    <location>
        <begin position="138"/>
        <end position="158"/>
    </location>
</feature>
<dbReference type="InterPro" id="IPR036938">
    <property type="entry name" value="PAP2/HPO_sf"/>
</dbReference>
<evidence type="ECO:0000256" key="8">
    <source>
        <dbReference type="SAM" id="Phobius"/>
    </source>
</evidence>
<evidence type="ECO:0000313" key="11">
    <source>
        <dbReference type="Proteomes" id="UP000579605"/>
    </source>
</evidence>
<evidence type="ECO:0000256" key="3">
    <source>
        <dbReference type="ARBA" id="ARBA00022692"/>
    </source>
</evidence>
<dbReference type="Gene3D" id="1.20.144.10">
    <property type="entry name" value="Phosphatidic acid phosphatase type 2/haloperoxidase"/>
    <property type="match status" value="1"/>
</dbReference>
<keyword evidence="11" id="KW-1185">Reference proteome</keyword>
<dbReference type="PANTHER" id="PTHR14969:SF62">
    <property type="entry name" value="DECAPRENYLPHOSPHORYL-5-PHOSPHORIBOSE PHOSPHATASE RV3807C-RELATED"/>
    <property type="match status" value="1"/>
</dbReference>
<dbReference type="EC" id="3.6.1.27" evidence="10"/>
<evidence type="ECO:0000256" key="4">
    <source>
        <dbReference type="ARBA" id="ARBA00022801"/>
    </source>
</evidence>
<organism evidence="10 11">
    <name type="scientific">Actinopolymorpha rutila</name>
    <dbReference type="NCBI Taxonomy" id="446787"/>
    <lineage>
        <taxon>Bacteria</taxon>
        <taxon>Bacillati</taxon>
        <taxon>Actinomycetota</taxon>
        <taxon>Actinomycetes</taxon>
        <taxon>Propionibacteriales</taxon>
        <taxon>Actinopolymorphaceae</taxon>
        <taxon>Actinopolymorpha</taxon>
    </lineage>
</organism>
<proteinExistence type="predicted"/>
<dbReference type="Proteomes" id="UP000579605">
    <property type="component" value="Unassembled WGS sequence"/>
</dbReference>
<feature type="region of interest" description="Disordered" evidence="7">
    <location>
        <begin position="205"/>
        <end position="225"/>
    </location>
</feature>
<keyword evidence="4 10" id="KW-0378">Hydrolase</keyword>
<dbReference type="RefSeq" id="WP_179786981.1">
    <property type="nucleotide sequence ID" value="NZ_BAAARR010000002.1"/>
</dbReference>
<dbReference type="SMART" id="SM00014">
    <property type="entry name" value="acidPPc"/>
    <property type="match status" value="1"/>
</dbReference>
<reference evidence="10 11" key="1">
    <citation type="submission" date="2020-07" db="EMBL/GenBank/DDBJ databases">
        <title>Sequencing the genomes of 1000 actinobacteria strains.</title>
        <authorList>
            <person name="Klenk H.-P."/>
        </authorList>
    </citation>
    <scope>NUCLEOTIDE SEQUENCE [LARGE SCALE GENOMIC DNA]</scope>
    <source>
        <strain evidence="10 11">DSM 18448</strain>
    </source>
</reference>
<keyword evidence="3 8" id="KW-0812">Transmembrane</keyword>
<dbReference type="Pfam" id="PF01569">
    <property type="entry name" value="PAP2"/>
    <property type="match status" value="1"/>
</dbReference>
<evidence type="ECO:0000256" key="5">
    <source>
        <dbReference type="ARBA" id="ARBA00022989"/>
    </source>
</evidence>
<dbReference type="PANTHER" id="PTHR14969">
    <property type="entry name" value="SPHINGOSINE-1-PHOSPHATE PHOSPHOHYDROLASE"/>
    <property type="match status" value="1"/>
</dbReference>